<dbReference type="PANTHER" id="PTHR32419:SF6">
    <property type="entry name" value="GLUTATHIONE S-TRANSFERASE OMEGA-LIKE 1-RELATED"/>
    <property type="match status" value="1"/>
</dbReference>
<dbReference type="GO" id="GO:0005737">
    <property type="term" value="C:cytoplasm"/>
    <property type="evidence" value="ECO:0007669"/>
    <property type="project" value="TreeGrafter"/>
</dbReference>
<evidence type="ECO:0000313" key="3">
    <source>
        <dbReference type="Proteomes" id="UP001150569"/>
    </source>
</evidence>
<dbReference type="SUPFAM" id="SSF52833">
    <property type="entry name" value="Thioredoxin-like"/>
    <property type="match status" value="1"/>
</dbReference>
<dbReference type="EC" id="1.8.5.7" evidence="2"/>
<dbReference type="InterPro" id="IPR016639">
    <property type="entry name" value="GST_Omega/GSH"/>
</dbReference>
<evidence type="ECO:0000259" key="1">
    <source>
        <dbReference type="PROSITE" id="PS50405"/>
    </source>
</evidence>
<dbReference type="Pfam" id="PF13410">
    <property type="entry name" value="GST_C_2"/>
    <property type="match status" value="1"/>
</dbReference>
<dbReference type="EMBL" id="JANBPT010001614">
    <property type="protein sequence ID" value="KAJ1906297.1"/>
    <property type="molecule type" value="Genomic_DNA"/>
</dbReference>
<dbReference type="Pfam" id="PF13409">
    <property type="entry name" value="GST_N_2"/>
    <property type="match status" value="1"/>
</dbReference>
<organism evidence="2 3">
    <name type="scientific">Tieghemiomyces parasiticus</name>
    <dbReference type="NCBI Taxonomy" id="78921"/>
    <lineage>
        <taxon>Eukaryota</taxon>
        <taxon>Fungi</taxon>
        <taxon>Fungi incertae sedis</taxon>
        <taxon>Zoopagomycota</taxon>
        <taxon>Kickxellomycotina</taxon>
        <taxon>Dimargaritomycetes</taxon>
        <taxon>Dimargaritales</taxon>
        <taxon>Dimargaritaceae</taxon>
        <taxon>Tieghemiomyces</taxon>
    </lineage>
</organism>
<dbReference type="SFLD" id="SFLDG01206">
    <property type="entry name" value="Xi.1"/>
    <property type="match status" value="1"/>
</dbReference>
<dbReference type="SFLD" id="SFLDG01148">
    <property type="entry name" value="Xi_(cytGST)"/>
    <property type="match status" value="1"/>
</dbReference>
<dbReference type="InterPro" id="IPR047047">
    <property type="entry name" value="GST_Omega-like_C"/>
</dbReference>
<dbReference type="PROSITE" id="PS50405">
    <property type="entry name" value="GST_CTER"/>
    <property type="match status" value="1"/>
</dbReference>
<dbReference type="Gene3D" id="1.20.1050.10">
    <property type="match status" value="1"/>
</dbReference>
<dbReference type="SUPFAM" id="SSF47616">
    <property type="entry name" value="GST C-terminal domain-like"/>
    <property type="match status" value="1"/>
</dbReference>
<dbReference type="InterPro" id="IPR010987">
    <property type="entry name" value="Glutathione-S-Trfase_C-like"/>
</dbReference>
<feature type="domain" description="GST C-terminal" evidence="1">
    <location>
        <begin position="225"/>
        <end position="351"/>
    </location>
</feature>
<keyword evidence="2" id="KW-0560">Oxidoreductase</keyword>
<dbReference type="Gene3D" id="3.40.30.10">
    <property type="entry name" value="Glutaredoxin"/>
    <property type="match status" value="1"/>
</dbReference>
<dbReference type="PANTHER" id="PTHR32419">
    <property type="entry name" value="GLUTATHIONYL-HYDROQUINONE REDUCTASE"/>
    <property type="match status" value="1"/>
</dbReference>
<dbReference type="FunFam" id="3.40.30.10:FF:000162">
    <property type="entry name" value="Glutathione S-transferase Gst3"/>
    <property type="match status" value="1"/>
</dbReference>
<dbReference type="InterPro" id="IPR004045">
    <property type="entry name" value="Glutathione_S-Trfase_N"/>
</dbReference>
<reference evidence="2" key="1">
    <citation type="submission" date="2022-07" db="EMBL/GenBank/DDBJ databases">
        <title>Phylogenomic reconstructions and comparative analyses of Kickxellomycotina fungi.</title>
        <authorList>
            <person name="Reynolds N.K."/>
            <person name="Stajich J.E."/>
            <person name="Barry K."/>
            <person name="Grigoriev I.V."/>
            <person name="Crous P."/>
            <person name="Smith M.E."/>
        </authorList>
    </citation>
    <scope>NUCLEOTIDE SEQUENCE</scope>
    <source>
        <strain evidence="2">RSA 861</strain>
    </source>
</reference>
<name>A0A9W8DGP7_9FUNG</name>
<sequence>MTLLARSAAALHRLTSRSFFVPRPLHRTFYAAAHSAGAPLASSTRSLRTAAFAMTNQPNSTADQPAILKWANDKGEFHRQVSSFRNEVSPAADAQFPAEAGRYHLYISLACPWAHRTLLVRNLKGLDDLISLSVVHYHMGPEGWKFATEEECPGAIPDTVNHAQFIREVYFKANPNYEGRFTVPVLWDKKLGTIVNNESSEIIRMFNSAFDHLLPADKQGVSYYPEALRPTIDELNGWIYDDINNGVYKSGFATQQDPYEENCRRVFTALDRVETILAEREFLTGDGQFTEADIRLFTTIVRFDPVYHGHFKCNIKGIEKDYPNILRWTRQIYQMPKVAETVNLDHIKRHYYMSHGQINPTRVVPLGTGPDLAHPVIKPKGTSA</sequence>
<accession>A0A9W8DGP7</accession>
<gene>
    <name evidence="2" type="primary">ECM4_4</name>
    <name evidence="2" type="ORF">IWQ60_012116</name>
</gene>
<dbReference type="AlphaFoldDB" id="A0A9W8DGP7"/>
<dbReference type="InterPro" id="IPR036282">
    <property type="entry name" value="Glutathione-S-Trfase_C_sf"/>
</dbReference>
<dbReference type="OrthoDB" id="2309723at2759"/>
<dbReference type="SFLD" id="SFLDS00019">
    <property type="entry name" value="Glutathione_Transferase_(cytos"/>
    <property type="match status" value="1"/>
</dbReference>
<dbReference type="GO" id="GO:0004364">
    <property type="term" value="F:glutathione transferase activity"/>
    <property type="evidence" value="ECO:0007669"/>
    <property type="project" value="InterPro"/>
</dbReference>
<proteinExistence type="predicted"/>
<dbReference type="GO" id="GO:0016491">
    <property type="term" value="F:oxidoreductase activity"/>
    <property type="evidence" value="ECO:0007669"/>
    <property type="project" value="UniProtKB-KW"/>
</dbReference>
<keyword evidence="3" id="KW-1185">Reference proteome</keyword>
<protein>
    <submittedName>
        <fullName evidence="2">S-glutathionyl-(Chloro)hydroquinone reductase</fullName>
        <ecNumber evidence="2">1.8.5.7</ecNumber>
    </submittedName>
</protein>
<comment type="caution">
    <text evidence="2">The sequence shown here is derived from an EMBL/GenBank/DDBJ whole genome shotgun (WGS) entry which is preliminary data.</text>
</comment>
<evidence type="ECO:0000313" key="2">
    <source>
        <dbReference type="EMBL" id="KAJ1906297.1"/>
    </source>
</evidence>
<dbReference type="InterPro" id="IPR040079">
    <property type="entry name" value="Glutathione_S-Trfase"/>
</dbReference>
<dbReference type="InterPro" id="IPR036249">
    <property type="entry name" value="Thioredoxin-like_sf"/>
</dbReference>
<dbReference type="Proteomes" id="UP001150569">
    <property type="component" value="Unassembled WGS sequence"/>
</dbReference>
<dbReference type="CDD" id="cd03190">
    <property type="entry name" value="GST_C_Omega_like"/>
    <property type="match status" value="1"/>
</dbReference>